<dbReference type="GO" id="GO:0071555">
    <property type="term" value="P:cell wall organization"/>
    <property type="evidence" value="ECO:0007669"/>
    <property type="project" value="UniProtKB-KW"/>
</dbReference>
<dbReference type="GO" id="GO:0009252">
    <property type="term" value="P:peptidoglycan biosynthetic process"/>
    <property type="evidence" value="ECO:0007669"/>
    <property type="project" value="UniProtKB-KW"/>
</dbReference>
<dbReference type="PANTHER" id="PTHR43445:SF5">
    <property type="entry name" value="UDP-N-ACETYLMURAMATE--L-ALANYL-GAMMA-D-GLUTAMYL-MESO-2,6-DIAMINOHEPTANDIOATE LIGASE"/>
    <property type="match status" value="1"/>
</dbReference>
<reference evidence="12 13" key="1">
    <citation type="journal article" date="2016" name="Nat. Commun.">
        <title>Thousands of microbial genomes shed light on interconnected biogeochemical processes in an aquifer system.</title>
        <authorList>
            <person name="Anantharaman K."/>
            <person name="Brown C.T."/>
            <person name="Hug L.A."/>
            <person name="Sharon I."/>
            <person name="Castelle C.J."/>
            <person name="Probst A.J."/>
            <person name="Thomas B.C."/>
            <person name="Singh A."/>
            <person name="Wilkins M.J."/>
            <person name="Karaoz U."/>
            <person name="Brodie E.L."/>
            <person name="Williams K.H."/>
            <person name="Hubbard S.S."/>
            <person name="Banfield J.F."/>
        </authorList>
    </citation>
    <scope>NUCLEOTIDE SEQUENCE [LARGE SCALE GENOMIC DNA]</scope>
</reference>
<dbReference type="Gene3D" id="3.40.50.720">
    <property type="entry name" value="NAD(P)-binding Rossmann-like Domain"/>
    <property type="match status" value="1"/>
</dbReference>
<keyword evidence="3" id="KW-0547">Nucleotide-binding</keyword>
<dbReference type="Gene3D" id="3.40.1190.10">
    <property type="entry name" value="Mur-like, catalytic domain"/>
    <property type="match status" value="1"/>
</dbReference>
<dbReference type="AlphaFoldDB" id="A0A1F6MA81"/>
<dbReference type="SUPFAM" id="SSF53623">
    <property type="entry name" value="MurD-like peptide ligases, catalytic domain"/>
    <property type="match status" value="1"/>
</dbReference>
<evidence type="ECO:0000256" key="5">
    <source>
        <dbReference type="ARBA" id="ARBA00022960"/>
    </source>
</evidence>
<evidence type="ECO:0000313" key="13">
    <source>
        <dbReference type="Proteomes" id="UP000176413"/>
    </source>
</evidence>
<evidence type="ECO:0000256" key="6">
    <source>
        <dbReference type="ARBA" id="ARBA00022984"/>
    </source>
</evidence>
<protein>
    <recommendedName>
        <fullName evidence="14">UDP-N-acetylmuramate:L-alanyl-gamma-D-glutamyl-meso-diaminopimelate ligase</fullName>
    </recommendedName>
</protein>
<comment type="caution">
    <text evidence="12">The sequence shown here is derived from an EMBL/GenBank/DDBJ whole genome shotgun (WGS) entry which is preliminary data.</text>
</comment>
<feature type="domain" description="Mur ligase C-terminal" evidence="10">
    <location>
        <begin position="317"/>
        <end position="445"/>
    </location>
</feature>
<evidence type="ECO:0000256" key="1">
    <source>
        <dbReference type="ARBA" id="ARBA00022598"/>
    </source>
</evidence>
<dbReference type="PANTHER" id="PTHR43445">
    <property type="entry name" value="UDP-N-ACETYLMURAMATE--L-ALANINE LIGASE-RELATED"/>
    <property type="match status" value="1"/>
</dbReference>
<keyword evidence="7" id="KW-0131">Cell cycle</keyword>
<keyword evidence="1" id="KW-0436">Ligase</keyword>
<name>A0A1F6MA81_9BACT</name>
<keyword evidence="2" id="KW-0132">Cell division</keyword>
<dbReference type="InterPro" id="IPR004101">
    <property type="entry name" value="Mur_ligase_C"/>
</dbReference>
<dbReference type="Pfam" id="PF01225">
    <property type="entry name" value="Mur_ligase"/>
    <property type="match status" value="1"/>
</dbReference>
<evidence type="ECO:0000313" key="12">
    <source>
        <dbReference type="EMBL" id="OGH68537.1"/>
    </source>
</evidence>
<evidence type="ECO:0000259" key="11">
    <source>
        <dbReference type="Pfam" id="PF08245"/>
    </source>
</evidence>
<dbReference type="InterPro" id="IPR000713">
    <property type="entry name" value="Mur_ligase_N"/>
</dbReference>
<feature type="domain" description="Mur ligase N-terminal catalytic" evidence="9">
    <location>
        <begin position="5"/>
        <end position="103"/>
    </location>
</feature>
<evidence type="ECO:0000256" key="3">
    <source>
        <dbReference type="ARBA" id="ARBA00022741"/>
    </source>
</evidence>
<evidence type="ECO:0000259" key="9">
    <source>
        <dbReference type="Pfam" id="PF01225"/>
    </source>
</evidence>
<dbReference type="SUPFAM" id="SSF53244">
    <property type="entry name" value="MurD-like peptide ligases, peptide-binding domain"/>
    <property type="match status" value="1"/>
</dbReference>
<dbReference type="SUPFAM" id="SSF51984">
    <property type="entry name" value="MurCD N-terminal domain"/>
    <property type="match status" value="1"/>
</dbReference>
<dbReference type="Proteomes" id="UP000176413">
    <property type="component" value="Unassembled WGS sequence"/>
</dbReference>
<evidence type="ECO:0000259" key="10">
    <source>
        <dbReference type="Pfam" id="PF02875"/>
    </source>
</evidence>
<dbReference type="InterPro" id="IPR050061">
    <property type="entry name" value="MurCDEF_pg_biosynth"/>
</dbReference>
<dbReference type="InterPro" id="IPR013221">
    <property type="entry name" value="Mur_ligase_cen"/>
</dbReference>
<dbReference type="InterPro" id="IPR036565">
    <property type="entry name" value="Mur-like_cat_sf"/>
</dbReference>
<dbReference type="GO" id="GO:0016881">
    <property type="term" value="F:acid-amino acid ligase activity"/>
    <property type="evidence" value="ECO:0007669"/>
    <property type="project" value="InterPro"/>
</dbReference>
<evidence type="ECO:0000256" key="7">
    <source>
        <dbReference type="ARBA" id="ARBA00023306"/>
    </source>
</evidence>
<evidence type="ECO:0000256" key="8">
    <source>
        <dbReference type="ARBA" id="ARBA00023316"/>
    </source>
</evidence>
<proteinExistence type="predicted"/>
<evidence type="ECO:0000256" key="4">
    <source>
        <dbReference type="ARBA" id="ARBA00022840"/>
    </source>
</evidence>
<dbReference type="GO" id="GO:0008360">
    <property type="term" value="P:regulation of cell shape"/>
    <property type="evidence" value="ECO:0007669"/>
    <property type="project" value="UniProtKB-KW"/>
</dbReference>
<dbReference type="Pfam" id="PF02875">
    <property type="entry name" value="Mur_ligase_C"/>
    <property type="match status" value="1"/>
</dbReference>
<dbReference type="Pfam" id="PF08245">
    <property type="entry name" value="Mur_ligase_M"/>
    <property type="match status" value="1"/>
</dbReference>
<dbReference type="InterPro" id="IPR036615">
    <property type="entry name" value="Mur_ligase_C_dom_sf"/>
</dbReference>
<dbReference type="Gene3D" id="3.90.190.20">
    <property type="entry name" value="Mur ligase, C-terminal domain"/>
    <property type="match status" value="1"/>
</dbReference>
<organism evidence="12 13">
    <name type="scientific">Candidatus Magasanikbacteria bacterium RIFCSPHIGHO2_02_FULL_45_10</name>
    <dbReference type="NCBI Taxonomy" id="1798679"/>
    <lineage>
        <taxon>Bacteria</taxon>
        <taxon>Candidatus Magasanikiibacteriota</taxon>
    </lineage>
</organism>
<dbReference type="GO" id="GO:0051301">
    <property type="term" value="P:cell division"/>
    <property type="evidence" value="ECO:0007669"/>
    <property type="project" value="UniProtKB-KW"/>
</dbReference>
<evidence type="ECO:0008006" key="14">
    <source>
        <dbReference type="Google" id="ProtNLM"/>
    </source>
</evidence>
<accession>A0A1F6MA81</accession>
<keyword evidence="4" id="KW-0067">ATP-binding</keyword>
<gene>
    <name evidence="12" type="ORF">A3D53_00775</name>
</gene>
<feature type="domain" description="Mur ligase central" evidence="11">
    <location>
        <begin position="113"/>
        <end position="295"/>
    </location>
</feature>
<keyword evidence="5" id="KW-0133">Cell shape</keyword>
<keyword evidence="6" id="KW-0573">Peptidoglycan synthesis</keyword>
<keyword evidence="8" id="KW-0961">Cell wall biogenesis/degradation</keyword>
<evidence type="ECO:0000256" key="2">
    <source>
        <dbReference type="ARBA" id="ARBA00022618"/>
    </source>
</evidence>
<sequence length="460" mass="51672">MNAKRIHFIGICGVAMSAIALAFKRRGWKVTGSDVGFYPPISTYLQKNKVDYYPGWHPEKMTAEGNPDVVVVGNVASSTNPEWLYVKKNNLPYQSYPEIIQKFFIKINSIVCAGTYGKSSSATLLTWILKETGHNPSYMFGGLSLNNIPAAELTDSDWSVVEGDEYKASRWDTGPKFAYYSPTHLLLTSLVWDHADVYPTERKYLQAFKKLLKNVPKNGLKIISEQAQMVLDLKKDKLVVTYGSKFDNDYRYHAINQTPEKTTFEIATKDATYAITTSCLGDYMVENITGCFALAQQIGIDPKKIIQAIHSFKGMKRRLEKRSEGRVVVYDDIAHSPTKAMSVLETLKKVYESKVVAIFEPNTGNRRPEATPWYDHAFNAADEIIIPRLTKVKSDPHEAPSIEGSELAEIISKTHPNAQYIEEDDELTKYLLSQPIGTVVVFLGSHGFRGMIEAVVKEKS</sequence>
<dbReference type="GO" id="GO:0005524">
    <property type="term" value="F:ATP binding"/>
    <property type="evidence" value="ECO:0007669"/>
    <property type="project" value="UniProtKB-KW"/>
</dbReference>
<dbReference type="EMBL" id="MFQA01000038">
    <property type="protein sequence ID" value="OGH68537.1"/>
    <property type="molecule type" value="Genomic_DNA"/>
</dbReference>